<name>C1DHU6_AZOVD</name>
<reference evidence="3 4" key="1">
    <citation type="journal article" date="2009" name="J. Bacteriol.">
        <title>Genome sequence of Azotobacter vinelandii, an obligate aerobe specialized to support diverse anaerobic metabolic processes.</title>
        <authorList>
            <person name="Setubal J.C."/>
            <person name="dos Santos P."/>
            <person name="Goldman B.S."/>
            <person name="Ertesvag H."/>
            <person name="Espin G."/>
            <person name="Rubio L.M."/>
            <person name="Valla S."/>
            <person name="Almeida N.F."/>
            <person name="Balasubramanian D."/>
            <person name="Cromes L."/>
            <person name="Curatti L."/>
            <person name="Du Z."/>
            <person name="Godsy E."/>
            <person name="Goodner B."/>
            <person name="Hellner-Burris K."/>
            <person name="Hernandez J.A."/>
            <person name="Houmiel K."/>
            <person name="Imperial J."/>
            <person name="Kennedy C."/>
            <person name="Larson T.J."/>
            <person name="Latreille P."/>
            <person name="Ligon L.S."/>
            <person name="Lu J."/>
            <person name="Maerk M."/>
            <person name="Miller N.M."/>
            <person name="Norton S."/>
            <person name="O'Carroll I.P."/>
            <person name="Paulsen I."/>
            <person name="Raulfs E.C."/>
            <person name="Roemer R."/>
            <person name="Rosser J."/>
            <person name="Segura D."/>
            <person name="Slater S."/>
            <person name="Stricklin S.L."/>
            <person name="Studholme D.J."/>
            <person name="Sun J."/>
            <person name="Viana C.J."/>
            <person name="Wallin E."/>
            <person name="Wang B."/>
            <person name="Wheeler C."/>
            <person name="Zhu H."/>
            <person name="Dean D.R."/>
            <person name="Dixon R."/>
            <person name="Wood D."/>
        </authorList>
    </citation>
    <scope>NUCLEOTIDE SEQUENCE [LARGE SCALE GENOMIC DNA]</scope>
    <source>
        <strain evidence="4">DJ / ATCC BAA-1303</strain>
    </source>
</reference>
<dbReference type="AlphaFoldDB" id="C1DHU6"/>
<dbReference type="Proteomes" id="UP000002424">
    <property type="component" value="Chromosome"/>
</dbReference>
<keyword evidence="4" id="KW-1185">Reference proteome</keyword>
<feature type="compositionally biased region" description="Low complexity" evidence="1">
    <location>
        <begin position="26"/>
        <end position="39"/>
    </location>
</feature>
<accession>C1DHU6</accession>
<dbReference type="OrthoDB" id="10001505at2"/>
<evidence type="ECO:0000256" key="2">
    <source>
        <dbReference type="SAM" id="SignalP"/>
    </source>
</evidence>
<evidence type="ECO:0000256" key="1">
    <source>
        <dbReference type="SAM" id="MobiDB-lite"/>
    </source>
</evidence>
<dbReference type="KEGG" id="avn:Avin_45670"/>
<dbReference type="GeneID" id="88187450"/>
<keyword evidence="2" id="KW-0732">Signal</keyword>
<sequence length="103" mass="10717">MKPFTLVVVLASVLAIRAVAGDRLSPGCEAPPEGAPAQASYGTGGEPRWADSTADEPSDPLFKAIHSVGGRDFPAWSQDHRLLDGSHAGPVEGIVAGRSAFFF</sequence>
<evidence type="ECO:0000313" key="4">
    <source>
        <dbReference type="Proteomes" id="UP000002424"/>
    </source>
</evidence>
<dbReference type="EnsemblBacteria" id="ACO80679">
    <property type="protein sequence ID" value="ACO80679"/>
    <property type="gene ID" value="Avin_45670"/>
</dbReference>
<feature type="chain" id="PRO_5002906316" evidence="2">
    <location>
        <begin position="21"/>
        <end position="103"/>
    </location>
</feature>
<dbReference type="HOGENOM" id="CLU_2257958_0_0_6"/>
<dbReference type="RefSeq" id="WP_012703046.1">
    <property type="nucleotide sequence ID" value="NC_012560.1"/>
</dbReference>
<feature type="signal peptide" evidence="2">
    <location>
        <begin position="1"/>
        <end position="20"/>
    </location>
</feature>
<feature type="region of interest" description="Disordered" evidence="1">
    <location>
        <begin position="24"/>
        <end position="55"/>
    </location>
</feature>
<dbReference type="EMBL" id="CP001157">
    <property type="protein sequence ID" value="ACO80679.1"/>
    <property type="molecule type" value="Genomic_DNA"/>
</dbReference>
<proteinExistence type="predicted"/>
<protein>
    <submittedName>
        <fullName evidence="3">Uncharacterized protein</fullName>
    </submittedName>
</protein>
<organism evidence="3 4">
    <name type="scientific">Azotobacter vinelandii (strain DJ / ATCC BAA-1303)</name>
    <dbReference type="NCBI Taxonomy" id="322710"/>
    <lineage>
        <taxon>Bacteria</taxon>
        <taxon>Pseudomonadati</taxon>
        <taxon>Pseudomonadota</taxon>
        <taxon>Gammaproteobacteria</taxon>
        <taxon>Pseudomonadales</taxon>
        <taxon>Pseudomonadaceae</taxon>
        <taxon>Azotobacter</taxon>
    </lineage>
</organism>
<evidence type="ECO:0000313" key="3">
    <source>
        <dbReference type="EMBL" id="ACO80679.1"/>
    </source>
</evidence>
<gene>
    <name evidence="3" type="ordered locus">Avin_45670</name>
</gene>